<accession>A0AAX4HM39</accession>
<feature type="transmembrane region" description="Helical" evidence="1">
    <location>
        <begin position="95"/>
        <end position="117"/>
    </location>
</feature>
<feature type="transmembrane region" description="Helical" evidence="1">
    <location>
        <begin position="184"/>
        <end position="201"/>
    </location>
</feature>
<dbReference type="PIRSF" id="PIRSF032086">
    <property type="entry name" value="UCP032086"/>
    <property type="match status" value="1"/>
</dbReference>
<feature type="transmembrane region" description="Helical" evidence="1">
    <location>
        <begin position="63"/>
        <end position="83"/>
    </location>
</feature>
<feature type="transmembrane region" description="Helical" evidence="1">
    <location>
        <begin position="154"/>
        <end position="172"/>
    </location>
</feature>
<keyword evidence="1" id="KW-0812">Transmembrane</keyword>
<protein>
    <submittedName>
        <fullName evidence="3">Urate hydroxylase PuuD</fullName>
    </submittedName>
</protein>
<keyword evidence="1" id="KW-0472">Membrane</keyword>
<organism evidence="3 4">
    <name type="scientific">Peredibacter starrii</name>
    <dbReference type="NCBI Taxonomy" id="28202"/>
    <lineage>
        <taxon>Bacteria</taxon>
        <taxon>Pseudomonadati</taxon>
        <taxon>Bdellovibrionota</taxon>
        <taxon>Bacteriovoracia</taxon>
        <taxon>Bacteriovoracales</taxon>
        <taxon>Bacteriovoracaceae</taxon>
        <taxon>Peredibacter</taxon>
    </lineage>
</organism>
<dbReference type="Pfam" id="PF06181">
    <property type="entry name" value="Urate_ox_N"/>
    <property type="match status" value="1"/>
</dbReference>
<feature type="domain" description="Urate oxidase N-terminal" evidence="2">
    <location>
        <begin position="96"/>
        <end position="191"/>
    </location>
</feature>
<feature type="transmembrane region" description="Helical" evidence="1">
    <location>
        <begin position="213"/>
        <end position="229"/>
    </location>
</feature>
<dbReference type="AlphaFoldDB" id="A0AAX4HM39"/>
<evidence type="ECO:0000313" key="3">
    <source>
        <dbReference type="EMBL" id="WPU64281.1"/>
    </source>
</evidence>
<reference evidence="3 4" key="1">
    <citation type="submission" date="2023-11" db="EMBL/GenBank/DDBJ databases">
        <title>Peredibacter starrii A3.12.</title>
        <authorList>
            <person name="Mitchell R.J."/>
        </authorList>
    </citation>
    <scope>NUCLEOTIDE SEQUENCE [LARGE SCALE GENOMIC DNA]</scope>
    <source>
        <strain evidence="3 4">A3.12</strain>
    </source>
</reference>
<dbReference type="EMBL" id="CP139487">
    <property type="protein sequence ID" value="WPU64281.1"/>
    <property type="molecule type" value="Genomic_DNA"/>
</dbReference>
<sequence length="233" mass="25559">MDVGLFTQDGLVMVLRWIHFFAGVAWIGHLYYFNFVQGAFMPEVDATVKNNVFAKLVPRAMWWFRWGAMFTFLSGLIMLLIAGKDLGGDFMKTPYGIFIWTGALMGTFMFLNVWLIIWPIQRGLINNGAAALSGGTPDASFAAKAPKALLASRTNTMFSIPLLFFMGAARHLPLTIPEDFNPGMVLALVTLIILGLEVNAIKGKLGPMTTVKGVIHCGVALLVVLYALIEVLV</sequence>
<dbReference type="Proteomes" id="UP001324634">
    <property type="component" value="Chromosome"/>
</dbReference>
<feature type="transmembrane region" description="Helical" evidence="1">
    <location>
        <begin position="14"/>
        <end position="33"/>
    </location>
</feature>
<dbReference type="KEGG" id="psti:SOO65_16425"/>
<evidence type="ECO:0000259" key="2">
    <source>
        <dbReference type="Pfam" id="PF06181"/>
    </source>
</evidence>
<evidence type="ECO:0000256" key="1">
    <source>
        <dbReference type="SAM" id="Phobius"/>
    </source>
</evidence>
<dbReference type="InterPro" id="IPR016988">
    <property type="entry name" value="UCP032086"/>
</dbReference>
<gene>
    <name evidence="3" type="ORF">SOO65_16425</name>
</gene>
<dbReference type="InterPro" id="IPR010389">
    <property type="entry name" value="Urate_ox_N"/>
</dbReference>
<keyword evidence="4" id="KW-1185">Reference proteome</keyword>
<evidence type="ECO:0000313" key="4">
    <source>
        <dbReference type="Proteomes" id="UP001324634"/>
    </source>
</evidence>
<keyword evidence="1" id="KW-1133">Transmembrane helix</keyword>
<dbReference type="RefSeq" id="WP_321392785.1">
    <property type="nucleotide sequence ID" value="NZ_CP139487.1"/>
</dbReference>
<name>A0AAX4HM39_9BACT</name>
<proteinExistence type="predicted"/>